<dbReference type="Proteomes" id="UP000199444">
    <property type="component" value="Unassembled WGS sequence"/>
</dbReference>
<evidence type="ECO:0000313" key="2">
    <source>
        <dbReference type="Proteomes" id="UP000199444"/>
    </source>
</evidence>
<dbReference type="AlphaFoldDB" id="A0A1H0YX36"/>
<dbReference type="EMBL" id="FNKD01000001">
    <property type="protein sequence ID" value="SDQ19735.1"/>
    <property type="molecule type" value="Genomic_DNA"/>
</dbReference>
<sequence length="47" mass="5092">MIIVGGSALGASSYYNNRTSSQESGIKSKINFFLKDATFFVSRSIVV</sequence>
<gene>
    <name evidence="1" type="ORF">SAMN05216231_0902</name>
</gene>
<protein>
    <submittedName>
        <fullName evidence="1">Uncharacterized protein</fullName>
    </submittedName>
</protein>
<organism evidence="1 2">
    <name type="scientific">Virgibacillus salinus</name>
    <dbReference type="NCBI Taxonomy" id="553311"/>
    <lineage>
        <taxon>Bacteria</taxon>
        <taxon>Bacillati</taxon>
        <taxon>Bacillota</taxon>
        <taxon>Bacilli</taxon>
        <taxon>Bacillales</taxon>
        <taxon>Bacillaceae</taxon>
        <taxon>Virgibacillus</taxon>
    </lineage>
</organism>
<name>A0A1H0YX36_9BACI</name>
<dbReference type="STRING" id="553311.SAMN05216231_0902"/>
<proteinExistence type="predicted"/>
<reference evidence="1 2" key="1">
    <citation type="submission" date="2016-10" db="EMBL/GenBank/DDBJ databases">
        <authorList>
            <person name="de Groot N.N."/>
        </authorList>
    </citation>
    <scope>NUCLEOTIDE SEQUENCE [LARGE SCALE GENOMIC DNA]</scope>
    <source>
        <strain evidence="1 2">CGMCC 1.10449</strain>
    </source>
</reference>
<keyword evidence="2" id="KW-1185">Reference proteome</keyword>
<accession>A0A1H0YX36</accession>
<evidence type="ECO:0000313" key="1">
    <source>
        <dbReference type="EMBL" id="SDQ19735.1"/>
    </source>
</evidence>